<reference evidence="1" key="2">
    <citation type="submission" date="2022-08" db="UniProtKB">
        <authorList>
            <consortium name="EnsemblMetazoa"/>
        </authorList>
    </citation>
    <scope>IDENTIFICATION</scope>
    <source>
        <strain evidence="1">STECLA/ALBI9_A</strain>
    </source>
</reference>
<keyword evidence="2" id="KW-1185">Reference proteome</keyword>
<dbReference type="STRING" id="7167.A0A182FSC9"/>
<dbReference type="AlphaFoldDB" id="A0A182FSC9"/>
<dbReference type="VEuPathDB" id="VectorBase:AALB009456"/>
<reference evidence="1 2" key="1">
    <citation type="journal article" date="2017" name="G3 (Bethesda)">
        <title>The Physical Genome Mapping of Anopheles albimanus Corrected Scaffold Misassemblies and Identified Interarm Rearrangements in Genus Anopheles.</title>
        <authorList>
            <person name="Artemov G.N."/>
            <person name="Peery A.N."/>
            <person name="Jiang X."/>
            <person name="Tu Z."/>
            <person name="Stegniy V.N."/>
            <person name="Sharakhova M.V."/>
            <person name="Sharakhov I.V."/>
        </authorList>
    </citation>
    <scope>NUCLEOTIDE SEQUENCE [LARGE SCALE GENOMIC DNA]</scope>
    <source>
        <strain evidence="1 2">ALBI9_A</strain>
    </source>
</reference>
<proteinExistence type="predicted"/>
<accession>A0A182FSC9</accession>
<organism evidence="1 2">
    <name type="scientific">Anopheles albimanus</name>
    <name type="common">New world malaria mosquito</name>
    <dbReference type="NCBI Taxonomy" id="7167"/>
    <lineage>
        <taxon>Eukaryota</taxon>
        <taxon>Metazoa</taxon>
        <taxon>Ecdysozoa</taxon>
        <taxon>Arthropoda</taxon>
        <taxon>Hexapoda</taxon>
        <taxon>Insecta</taxon>
        <taxon>Pterygota</taxon>
        <taxon>Neoptera</taxon>
        <taxon>Endopterygota</taxon>
        <taxon>Diptera</taxon>
        <taxon>Nematocera</taxon>
        <taxon>Culicoidea</taxon>
        <taxon>Culicidae</taxon>
        <taxon>Anophelinae</taxon>
        <taxon>Anopheles</taxon>
    </lineage>
</organism>
<name>A0A182FSC9_ANOAL</name>
<evidence type="ECO:0000313" key="2">
    <source>
        <dbReference type="Proteomes" id="UP000069272"/>
    </source>
</evidence>
<dbReference type="EnsemblMetazoa" id="AALB009456-RA">
    <property type="protein sequence ID" value="AALB009456-PA"/>
    <property type="gene ID" value="AALB009456"/>
</dbReference>
<evidence type="ECO:0000313" key="1">
    <source>
        <dbReference type="EnsemblMetazoa" id="AALB009456-PA"/>
    </source>
</evidence>
<protein>
    <submittedName>
        <fullName evidence="1">Uncharacterized protein</fullName>
    </submittedName>
</protein>
<sequence length="279" mass="30562">MIDPRRWVPRFGFILLLCALLLATVRSARSRAVARWPALEYKSDRAFYPLMVSFSRYPFHDVYETVPALAPAPTVPSSCSKRPLLAKARKTHTQMSQRDWRHQKQIVRGPTKSICEGLRYMPHHHGSSGRRFMPLKLRKLLKYSTVSFAPVRSNKRRPLGFASRRRPQTRRHSAQSIFAGGGGAGVAATVGAAAATTSFGTRALLRHLRFAGGGGGVVVVVVVGFLRSRSSWIAFLIAASGCVLGRSCILRRSSCRCARRSFGLGAGLCPPNGCTILGS</sequence>
<dbReference type="VEuPathDB" id="VectorBase:AALB20_036648"/>
<dbReference type="Proteomes" id="UP000069272">
    <property type="component" value="Chromosome 2R"/>
</dbReference>